<gene>
    <name evidence="3" type="ORF">APQ14_18270</name>
</gene>
<dbReference type="Pfam" id="PF00226">
    <property type="entry name" value="DnaJ"/>
    <property type="match status" value="1"/>
</dbReference>
<dbReference type="InterPro" id="IPR001623">
    <property type="entry name" value="DnaJ_domain"/>
</dbReference>
<dbReference type="EMBL" id="LMXU01000001">
    <property type="protein sequence ID" value="KWU02660.1"/>
    <property type="molecule type" value="Genomic_DNA"/>
</dbReference>
<dbReference type="PANTHER" id="PTHR45504:SF3">
    <property type="entry name" value="CHAPERONE DNAJ-DOMAIN SUPERFAMILY PROTEIN"/>
    <property type="match status" value="1"/>
</dbReference>
<dbReference type="RefSeq" id="WP_060466773.1">
    <property type="nucleotide sequence ID" value="NZ_AP025515.1"/>
</dbReference>
<evidence type="ECO:0000256" key="1">
    <source>
        <dbReference type="ARBA" id="ARBA00023186"/>
    </source>
</evidence>
<evidence type="ECO:0000313" key="4">
    <source>
        <dbReference type="Proteomes" id="UP000057389"/>
    </source>
</evidence>
<feature type="domain" description="J" evidence="2">
    <location>
        <begin position="160"/>
        <end position="212"/>
    </location>
</feature>
<dbReference type="Pfam" id="PF12339">
    <property type="entry name" value="DNAJ_related"/>
    <property type="match status" value="1"/>
</dbReference>
<evidence type="ECO:0000259" key="2">
    <source>
        <dbReference type="PROSITE" id="PS50076"/>
    </source>
</evidence>
<name>A0A120DHL4_9VIBR</name>
<reference evidence="3 4" key="1">
    <citation type="submission" date="2015-11" db="EMBL/GenBank/DDBJ databases">
        <title>Draft WGS of Vibrio toranzoniae.</title>
        <authorList>
            <person name="Lasa A."/>
            <person name="Romalde J.L."/>
        </authorList>
    </citation>
    <scope>NUCLEOTIDE SEQUENCE [LARGE SCALE GENOMIC DNA]</scope>
    <source>
        <strain evidence="3 4">Vb 10.8</strain>
    </source>
</reference>
<organism evidence="3 4">
    <name type="scientific">Vibrio toranzoniae</name>
    <dbReference type="NCBI Taxonomy" id="1194427"/>
    <lineage>
        <taxon>Bacteria</taxon>
        <taxon>Pseudomonadati</taxon>
        <taxon>Pseudomonadota</taxon>
        <taxon>Gammaproteobacteria</taxon>
        <taxon>Vibrionales</taxon>
        <taxon>Vibrionaceae</taxon>
        <taxon>Vibrio</taxon>
    </lineage>
</organism>
<dbReference type="GO" id="GO:0005737">
    <property type="term" value="C:cytoplasm"/>
    <property type="evidence" value="ECO:0007669"/>
    <property type="project" value="TreeGrafter"/>
</dbReference>
<sequence>MSDKAATSNHQGIRSTFQAHMENPLLWPILEVLKQQPSGWKVHTLAAHLNDLGLVPVLDSVPEKELFKKNFLIMNALYQLQDTLYPDSWLQVQAMDIELMNGRYHGSTHTIDIEDPLRDYYINWLNYEADEGEVKRLLNEFWTRYKKFVGGSETDMDRSNALSLFELPLDATQQDIRKRWRRLALRWHPDRDEGNTSKFQTLCEAWHVLRSS</sequence>
<protein>
    <submittedName>
        <fullName evidence="3">Molecular chaperone DnaJ</fullName>
    </submittedName>
</protein>
<dbReference type="AlphaFoldDB" id="A0A120DHL4"/>
<dbReference type="OrthoDB" id="581986at2"/>
<dbReference type="PROSITE" id="PS50076">
    <property type="entry name" value="DNAJ_2"/>
    <property type="match status" value="1"/>
</dbReference>
<dbReference type="GeneID" id="300180080"/>
<dbReference type="Gene3D" id="1.10.287.110">
    <property type="entry name" value="DnaJ domain"/>
    <property type="match status" value="1"/>
</dbReference>
<dbReference type="InterPro" id="IPR021059">
    <property type="entry name" value="DnaJ-related_N"/>
</dbReference>
<dbReference type="Proteomes" id="UP000057389">
    <property type="component" value="Unassembled WGS sequence"/>
</dbReference>
<dbReference type="SMART" id="SM00271">
    <property type="entry name" value="DnaJ"/>
    <property type="match status" value="1"/>
</dbReference>
<evidence type="ECO:0000313" key="3">
    <source>
        <dbReference type="EMBL" id="KWU02660.1"/>
    </source>
</evidence>
<keyword evidence="4" id="KW-1185">Reference proteome</keyword>
<comment type="caution">
    <text evidence="3">The sequence shown here is derived from an EMBL/GenBank/DDBJ whole genome shotgun (WGS) entry which is preliminary data.</text>
</comment>
<dbReference type="InterPro" id="IPR036869">
    <property type="entry name" value="J_dom_sf"/>
</dbReference>
<dbReference type="CDD" id="cd06257">
    <property type="entry name" value="DnaJ"/>
    <property type="match status" value="1"/>
</dbReference>
<dbReference type="SUPFAM" id="SSF46565">
    <property type="entry name" value="Chaperone J-domain"/>
    <property type="match status" value="1"/>
</dbReference>
<proteinExistence type="predicted"/>
<keyword evidence="1" id="KW-0143">Chaperone</keyword>
<dbReference type="PANTHER" id="PTHR45504">
    <property type="entry name" value="CHAPERONE DNAJ-DOMAIN SUPERFAMILY PROTEIN"/>
    <property type="match status" value="1"/>
</dbReference>
<accession>A0A120DHL4</accession>